<dbReference type="PROSITE" id="PS51257">
    <property type="entry name" value="PROKAR_LIPOPROTEIN"/>
    <property type="match status" value="1"/>
</dbReference>
<comment type="caution">
    <text evidence="2">The sequence shown here is derived from an EMBL/GenBank/DDBJ whole genome shotgun (WGS) entry which is preliminary data.</text>
</comment>
<name>A0AAN7ADS8_9PEZI</name>
<evidence type="ECO:0000313" key="2">
    <source>
        <dbReference type="EMBL" id="KAK4184821.1"/>
    </source>
</evidence>
<reference evidence="2" key="2">
    <citation type="submission" date="2023-05" db="EMBL/GenBank/DDBJ databases">
        <authorList>
            <consortium name="Lawrence Berkeley National Laboratory"/>
            <person name="Steindorff A."/>
            <person name="Hensen N."/>
            <person name="Bonometti L."/>
            <person name="Westerberg I."/>
            <person name="Brannstrom I.O."/>
            <person name="Guillou S."/>
            <person name="Cros-Aarteil S."/>
            <person name="Calhoun S."/>
            <person name="Haridas S."/>
            <person name="Kuo A."/>
            <person name="Mondo S."/>
            <person name="Pangilinan J."/>
            <person name="Riley R."/>
            <person name="Labutti K."/>
            <person name="Andreopoulos B."/>
            <person name="Lipzen A."/>
            <person name="Chen C."/>
            <person name="Yanf M."/>
            <person name="Daum C."/>
            <person name="Ng V."/>
            <person name="Clum A."/>
            <person name="Ohm R."/>
            <person name="Martin F."/>
            <person name="Silar P."/>
            <person name="Natvig D."/>
            <person name="Lalanne C."/>
            <person name="Gautier V."/>
            <person name="Ament-Velasquez S.L."/>
            <person name="Kruys A."/>
            <person name="Hutchinson M.I."/>
            <person name="Powell A.J."/>
            <person name="Barry K."/>
            <person name="Miller A.N."/>
            <person name="Grigoriev I.V."/>
            <person name="Debuchy R."/>
            <person name="Gladieux P."/>
            <person name="Thoren M.H."/>
            <person name="Johannesson H."/>
        </authorList>
    </citation>
    <scope>NUCLEOTIDE SEQUENCE</scope>
    <source>
        <strain evidence="2">PSN309</strain>
    </source>
</reference>
<keyword evidence="1" id="KW-0732">Signal</keyword>
<protein>
    <submittedName>
        <fullName evidence="2">Kinetochore complex Sim4 subunit Fta4</fullName>
    </submittedName>
</protein>
<accession>A0AAN7ADS8</accession>
<dbReference type="Proteomes" id="UP001302126">
    <property type="component" value="Unassembled WGS sequence"/>
</dbReference>
<sequence>MVSIKTLVAALASVGIAQACVRTCETSGSSSTTCSYTCWRACSDLSETTVRNSFLSALQANGHACSAVGANGVRCTKNSRFGACNTHYWNCGKDC</sequence>
<dbReference type="EMBL" id="MU864473">
    <property type="protein sequence ID" value="KAK4184821.1"/>
    <property type="molecule type" value="Genomic_DNA"/>
</dbReference>
<reference evidence="2" key="1">
    <citation type="journal article" date="2023" name="Mol. Phylogenet. Evol.">
        <title>Genome-scale phylogeny and comparative genomics of the fungal order Sordariales.</title>
        <authorList>
            <person name="Hensen N."/>
            <person name="Bonometti L."/>
            <person name="Westerberg I."/>
            <person name="Brannstrom I.O."/>
            <person name="Guillou S."/>
            <person name="Cros-Aarteil S."/>
            <person name="Calhoun S."/>
            <person name="Haridas S."/>
            <person name="Kuo A."/>
            <person name="Mondo S."/>
            <person name="Pangilinan J."/>
            <person name="Riley R."/>
            <person name="LaButti K."/>
            <person name="Andreopoulos B."/>
            <person name="Lipzen A."/>
            <person name="Chen C."/>
            <person name="Yan M."/>
            <person name="Daum C."/>
            <person name="Ng V."/>
            <person name="Clum A."/>
            <person name="Steindorff A."/>
            <person name="Ohm R.A."/>
            <person name="Martin F."/>
            <person name="Silar P."/>
            <person name="Natvig D.O."/>
            <person name="Lalanne C."/>
            <person name="Gautier V."/>
            <person name="Ament-Velasquez S.L."/>
            <person name="Kruys A."/>
            <person name="Hutchinson M.I."/>
            <person name="Powell A.J."/>
            <person name="Barry K."/>
            <person name="Miller A.N."/>
            <person name="Grigoriev I.V."/>
            <person name="Debuchy R."/>
            <person name="Gladieux P."/>
            <person name="Hiltunen Thoren M."/>
            <person name="Johannesson H."/>
        </authorList>
    </citation>
    <scope>NUCLEOTIDE SEQUENCE</scope>
    <source>
        <strain evidence="2">PSN309</strain>
    </source>
</reference>
<proteinExistence type="predicted"/>
<evidence type="ECO:0000313" key="3">
    <source>
        <dbReference type="Proteomes" id="UP001302126"/>
    </source>
</evidence>
<feature type="chain" id="PRO_5042863789" evidence="1">
    <location>
        <begin position="20"/>
        <end position="95"/>
    </location>
</feature>
<evidence type="ECO:0000256" key="1">
    <source>
        <dbReference type="SAM" id="SignalP"/>
    </source>
</evidence>
<organism evidence="2 3">
    <name type="scientific">Podospora australis</name>
    <dbReference type="NCBI Taxonomy" id="1536484"/>
    <lineage>
        <taxon>Eukaryota</taxon>
        <taxon>Fungi</taxon>
        <taxon>Dikarya</taxon>
        <taxon>Ascomycota</taxon>
        <taxon>Pezizomycotina</taxon>
        <taxon>Sordariomycetes</taxon>
        <taxon>Sordariomycetidae</taxon>
        <taxon>Sordariales</taxon>
        <taxon>Podosporaceae</taxon>
        <taxon>Podospora</taxon>
    </lineage>
</organism>
<gene>
    <name evidence="2" type="ORF">QBC35DRAFT_454901</name>
</gene>
<dbReference type="AlphaFoldDB" id="A0AAN7ADS8"/>
<feature type="signal peptide" evidence="1">
    <location>
        <begin position="1"/>
        <end position="19"/>
    </location>
</feature>
<keyword evidence="3" id="KW-1185">Reference proteome</keyword>